<proteinExistence type="predicted"/>
<comment type="caution">
    <text evidence="2">The sequence shown here is derived from an EMBL/GenBank/DDBJ whole genome shotgun (WGS) entry which is preliminary data.</text>
</comment>
<evidence type="ECO:0000313" key="3">
    <source>
        <dbReference type="Proteomes" id="UP001271640"/>
    </source>
</evidence>
<protein>
    <recommendedName>
        <fullName evidence="1">Macro domain-containing protein</fullName>
    </recommendedName>
</protein>
<evidence type="ECO:0000313" key="2">
    <source>
        <dbReference type="EMBL" id="MDX7998199.1"/>
    </source>
</evidence>
<feature type="domain" description="Macro" evidence="1">
    <location>
        <begin position="1"/>
        <end position="84"/>
    </location>
</feature>
<dbReference type="SUPFAM" id="SSF52949">
    <property type="entry name" value="Macro domain-like"/>
    <property type="match status" value="1"/>
</dbReference>
<dbReference type="Proteomes" id="UP001271640">
    <property type="component" value="Unassembled WGS sequence"/>
</dbReference>
<sequence>MCHLLLSLASRVVEYHTIRFLSGIRKSVSFPNINTGIYCFPKKLVAEIALEAIYSSLLNNQNILQVNFVCFCDDNYEIYYSLSQ</sequence>
<name>A0ABU4SHR6_9GAMM</name>
<dbReference type="InterPro" id="IPR002589">
    <property type="entry name" value="Macro_dom"/>
</dbReference>
<dbReference type="PROSITE" id="PS51154">
    <property type="entry name" value="MACRO"/>
    <property type="match status" value="1"/>
</dbReference>
<organism evidence="2 3">
    <name type="scientific">Xenorhabdus littoralis</name>
    <dbReference type="NCBI Taxonomy" id="2582835"/>
    <lineage>
        <taxon>Bacteria</taxon>
        <taxon>Pseudomonadati</taxon>
        <taxon>Pseudomonadota</taxon>
        <taxon>Gammaproteobacteria</taxon>
        <taxon>Enterobacterales</taxon>
        <taxon>Morganellaceae</taxon>
        <taxon>Xenorhabdus</taxon>
    </lineage>
</organism>
<reference evidence="3" key="1">
    <citation type="journal article" date="2024" name="Toxins">
        <title>Genome Sequence Analysis of Native Xenorhabdus Strains Isolated from Entomopathogenic Nematodes in Argentina.</title>
        <authorList>
            <person name="Palma L."/>
            <person name="Frizzo L."/>
            <person name="Kaiser S."/>
            <person name="Berry C."/>
            <person name="Caballero P."/>
            <person name="Bode H.B."/>
            <person name="Del Valle E.E."/>
        </authorList>
    </citation>
    <scope>NUCLEOTIDE SEQUENCE [LARGE SCALE GENOMIC DNA]</scope>
    <source>
        <strain evidence="3">Reich</strain>
    </source>
</reference>
<dbReference type="Gene3D" id="3.40.220.10">
    <property type="entry name" value="Leucine Aminopeptidase, subunit E, domain 1"/>
    <property type="match status" value="1"/>
</dbReference>
<gene>
    <name evidence="2" type="ORF">FE394_03050</name>
</gene>
<keyword evidence="3" id="KW-1185">Reference proteome</keyword>
<evidence type="ECO:0000259" key="1">
    <source>
        <dbReference type="PROSITE" id="PS51154"/>
    </source>
</evidence>
<dbReference type="InterPro" id="IPR043472">
    <property type="entry name" value="Macro_dom-like"/>
</dbReference>
<dbReference type="EMBL" id="VCDP01000008">
    <property type="protein sequence ID" value="MDX7998199.1"/>
    <property type="molecule type" value="Genomic_DNA"/>
</dbReference>
<accession>A0ABU4SHR6</accession>